<dbReference type="EMBL" id="CAUWAG010000010">
    <property type="protein sequence ID" value="CAJ2507682.1"/>
    <property type="molecule type" value="Genomic_DNA"/>
</dbReference>
<organism evidence="1 2">
    <name type="scientific">Anthostomella pinea</name>
    <dbReference type="NCBI Taxonomy" id="933095"/>
    <lineage>
        <taxon>Eukaryota</taxon>
        <taxon>Fungi</taxon>
        <taxon>Dikarya</taxon>
        <taxon>Ascomycota</taxon>
        <taxon>Pezizomycotina</taxon>
        <taxon>Sordariomycetes</taxon>
        <taxon>Xylariomycetidae</taxon>
        <taxon>Xylariales</taxon>
        <taxon>Xylariaceae</taxon>
        <taxon>Anthostomella</taxon>
    </lineage>
</organism>
<protein>
    <submittedName>
        <fullName evidence="1">Uu.00g088680.m01.CDS01</fullName>
    </submittedName>
</protein>
<name>A0AAI8YK50_9PEZI</name>
<dbReference type="Proteomes" id="UP001295740">
    <property type="component" value="Unassembled WGS sequence"/>
</dbReference>
<accession>A0AAI8YK50</accession>
<keyword evidence="2" id="KW-1185">Reference proteome</keyword>
<proteinExistence type="predicted"/>
<evidence type="ECO:0000313" key="1">
    <source>
        <dbReference type="EMBL" id="CAJ2507682.1"/>
    </source>
</evidence>
<gene>
    <name evidence="1" type="ORF">KHLLAP_LOCUS8150</name>
</gene>
<evidence type="ECO:0000313" key="2">
    <source>
        <dbReference type="Proteomes" id="UP001295740"/>
    </source>
</evidence>
<comment type="caution">
    <text evidence="1">The sequence shown here is derived from an EMBL/GenBank/DDBJ whole genome shotgun (WGS) entry which is preliminary data.</text>
</comment>
<sequence>MVFHSNKQVAKAIRRFFKQGQVRDFIKPLTIQFVVIPPKQLANDDTISLWTHVLDRLSHKTTCGLPLIAALGSQCSWGTLGGVVLVDERLFSMTSRHLLSQLISSTSQDLVNDDVRSETSLTDDGTFSYVNEVHLTETEVEEDCGPYSTTLDEGDLRHQIASVNPWTLESFAGSNDLDWTLMSLETDFWLPNLVDKSEIQVGKSVLHDPKAIVDLVMVHPDVRPRCQDVLVLSGHGLKPGILNTQRAFLLPSGGSEFVETFTLTPNKE</sequence>
<reference evidence="1" key="1">
    <citation type="submission" date="2023-10" db="EMBL/GenBank/DDBJ databases">
        <authorList>
            <person name="Hackl T."/>
        </authorList>
    </citation>
    <scope>NUCLEOTIDE SEQUENCE</scope>
</reference>
<dbReference type="AlphaFoldDB" id="A0AAI8YK50"/>